<dbReference type="AlphaFoldDB" id="A0A376ZG66"/>
<reference evidence="2 3" key="1">
    <citation type="submission" date="2018-06" db="EMBL/GenBank/DDBJ databases">
        <authorList>
            <consortium name="Pathogen Informatics"/>
            <person name="Doyle S."/>
        </authorList>
    </citation>
    <scope>NUCLEOTIDE SEQUENCE [LARGE SCALE GENOMIC DNA]</scope>
    <source>
        <strain evidence="2 3">NCTC8179</strain>
    </source>
</reference>
<evidence type="ECO:0000313" key="2">
    <source>
        <dbReference type="EMBL" id="STK48230.1"/>
    </source>
</evidence>
<dbReference type="InterPro" id="IPR004929">
    <property type="entry name" value="I-spanin"/>
</dbReference>
<organism evidence="2 3">
    <name type="scientific">Escherichia coli</name>
    <dbReference type="NCBI Taxonomy" id="562"/>
    <lineage>
        <taxon>Bacteria</taxon>
        <taxon>Pseudomonadati</taxon>
        <taxon>Pseudomonadota</taxon>
        <taxon>Gammaproteobacteria</taxon>
        <taxon>Enterobacterales</taxon>
        <taxon>Enterobacteriaceae</taxon>
        <taxon>Escherichia</taxon>
    </lineage>
</organism>
<evidence type="ECO:0000256" key="1">
    <source>
        <dbReference type="SAM" id="MobiDB-lite"/>
    </source>
</evidence>
<proteinExistence type="predicted"/>
<name>A0A376ZG66_ECOLX</name>
<protein>
    <submittedName>
        <fullName evidence="2">Lysis protein</fullName>
    </submittedName>
</protein>
<feature type="region of interest" description="Disordered" evidence="1">
    <location>
        <begin position="38"/>
        <end position="69"/>
    </location>
</feature>
<sequence>MQMRQRDVAALDAKYTKELADAKAENDALRDDVAAGRRRLHIKQSVSPVREATTASGVDMQPPPTGRHR</sequence>
<gene>
    <name evidence="2" type="ORF">NCTC8179_00499</name>
</gene>
<dbReference type="Pfam" id="PF03245">
    <property type="entry name" value="Phage_lysis"/>
    <property type="match status" value="1"/>
</dbReference>
<accession>A0A376ZG66</accession>
<dbReference type="EMBL" id="UGEB01000001">
    <property type="protein sequence ID" value="STK48230.1"/>
    <property type="molecule type" value="Genomic_DNA"/>
</dbReference>
<dbReference type="GO" id="GO:0044659">
    <property type="term" value="P:viral release from host cell by cytolysis"/>
    <property type="evidence" value="ECO:0007669"/>
    <property type="project" value="InterPro"/>
</dbReference>
<evidence type="ECO:0000313" key="3">
    <source>
        <dbReference type="Proteomes" id="UP000255543"/>
    </source>
</evidence>
<dbReference type="Proteomes" id="UP000255543">
    <property type="component" value="Unassembled WGS sequence"/>
</dbReference>